<dbReference type="PANTHER" id="PTHR48475:SF2">
    <property type="entry name" value="RIBONUCLEASE H"/>
    <property type="match status" value="1"/>
</dbReference>
<dbReference type="PANTHER" id="PTHR48475">
    <property type="entry name" value="RIBONUCLEASE H"/>
    <property type="match status" value="1"/>
</dbReference>
<name>A0A7J6V9S2_THATH</name>
<organism evidence="2 3">
    <name type="scientific">Thalictrum thalictroides</name>
    <name type="common">Rue-anemone</name>
    <name type="synonym">Anemone thalictroides</name>
    <dbReference type="NCBI Taxonomy" id="46969"/>
    <lineage>
        <taxon>Eukaryota</taxon>
        <taxon>Viridiplantae</taxon>
        <taxon>Streptophyta</taxon>
        <taxon>Embryophyta</taxon>
        <taxon>Tracheophyta</taxon>
        <taxon>Spermatophyta</taxon>
        <taxon>Magnoliopsida</taxon>
        <taxon>Ranunculales</taxon>
        <taxon>Ranunculaceae</taxon>
        <taxon>Thalictroideae</taxon>
        <taxon>Thalictrum</taxon>
    </lineage>
</organism>
<dbReference type="GO" id="GO:0003676">
    <property type="term" value="F:nucleic acid binding"/>
    <property type="evidence" value="ECO:0007669"/>
    <property type="project" value="InterPro"/>
</dbReference>
<feature type="non-terminal residue" evidence="2">
    <location>
        <position position="102"/>
    </location>
</feature>
<sequence length="102" mass="11534">MSFTNNEAKKVRLLTDSRLVASQFGGTFEARDGRMAAYLDLIHRVARKFDSISIIQRPRSDVRHADALAYLSAAVEVESSRTILVEFQRNPSIDLPIQQLKD</sequence>
<dbReference type="GO" id="GO:0004523">
    <property type="term" value="F:RNA-DNA hybrid ribonuclease activity"/>
    <property type="evidence" value="ECO:0007669"/>
    <property type="project" value="InterPro"/>
</dbReference>
<dbReference type="Gene3D" id="3.30.420.10">
    <property type="entry name" value="Ribonuclease H-like superfamily/Ribonuclease H"/>
    <property type="match status" value="1"/>
</dbReference>
<dbReference type="EMBL" id="JABWDY010035647">
    <property type="protein sequence ID" value="KAF5181844.1"/>
    <property type="molecule type" value="Genomic_DNA"/>
</dbReference>
<dbReference type="AlphaFoldDB" id="A0A7J6V9S2"/>
<dbReference type="SUPFAM" id="SSF53098">
    <property type="entry name" value="Ribonuclease H-like"/>
    <property type="match status" value="1"/>
</dbReference>
<protein>
    <recommendedName>
        <fullName evidence="1">RNase H type-1 domain-containing protein</fullName>
    </recommendedName>
</protein>
<accession>A0A7J6V9S2</accession>
<dbReference type="Pfam" id="PF13456">
    <property type="entry name" value="RVT_3"/>
    <property type="match status" value="1"/>
</dbReference>
<keyword evidence="3" id="KW-1185">Reference proteome</keyword>
<dbReference type="InterPro" id="IPR012337">
    <property type="entry name" value="RNaseH-like_sf"/>
</dbReference>
<comment type="caution">
    <text evidence="2">The sequence shown here is derived from an EMBL/GenBank/DDBJ whole genome shotgun (WGS) entry which is preliminary data.</text>
</comment>
<evidence type="ECO:0000313" key="3">
    <source>
        <dbReference type="Proteomes" id="UP000554482"/>
    </source>
</evidence>
<proteinExistence type="predicted"/>
<dbReference type="OrthoDB" id="1434304at2759"/>
<dbReference type="InterPro" id="IPR036397">
    <property type="entry name" value="RNaseH_sf"/>
</dbReference>
<dbReference type="InterPro" id="IPR002156">
    <property type="entry name" value="RNaseH_domain"/>
</dbReference>
<feature type="domain" description="RNase H type-1" evidence="1">
    <location>
        <begin position="5"/>
        <end position="69"/>
    </location>
</feature>
<evidence type="ECO:0000313" key="2">
    <source>
        <dbReference type="EMBL" id="KAF5181844.1"/>
    </source>
</evidence>
<evidence type="ECO:0000259" key="1">
    <source>
        <dbReference type="Pfam" id="PF13456"/>
    </source>
</evidence>
<reference evidence="2 3" key="1">
    <citation type="submission" date="2020-06" db="EMBL/GenBank/DDBJ databases">
        <title>Transcriptomic and genomic resources for Thalictrum thalictroides and T. hernandezii: Facilitating candidate gene discovery in an emerging model plant lineage.</title>
        <authorList>
            <person name="Arias T."/>
            <person name="Riano-Pachon D.M."/>
            <person name="Di Stilio V.S."/>
        </authorList>
    </citation>
    <scope>NUCLEOTIDE SEQUENCE [LARGE SCALE GENOMIC DNA]</scope>
    <source>
        <strain evidence="3">cv. WT478/WT964</strain>
        <tissue evidence="2">Leaves</tissue>
    </source>
</reference>
<dbReference type="Proteomes" id="UP000554482">
    <property type="component" value="Unassembled WGS sequence"/>
</dbReference>
<gene>
    <name evidence="2" type="ORF">FRX31_028569</name>
</gene>